<dbReference type="Proteomes" id="UP000288805">
    <property type="component" value="Unassembled WGS sequence"/>
</dbReference>
<proteinExistence type="predicted"/>
<sequence>MAERQQRKRLDQVQGGLSRVDAAATQVNALIGDGGGPIVASPATSWERKWSESYVQQVAALTSEGGFKVVHGGQ</sequence>
<dbReference type="AlphaFoldDB" id="A0A438FR21"/>
<accession>A0A438FR21</accession>
<gene>
    <name evidence="1" type="ORF">CK203_061933</name>
</gene>
<evidence type="ECO:0000313" key="1">
    <source>
        <dbReference type="EMBL" id="RVW62402.1"/>
    </source>
</evidence>
<reference evidence="1 2" key="1">
    <citation type="journal article" date="2018" name="PLoS Genet.">
        <title>Population sequencing reveals clonal diversity and ancestral inbreeding in the grapevine cultivar Chardonnay.</title>
        <authorList>
            <person name="Roach M.J."/>
            <person name="Johnson D.L."/>
            <person name="Bohlmann J."/>
            <person name="van Vuuren H.J."/>
            <person name="Jones S.J."/>
            <person name="Pretorius I.S."/>
            <person name="Schmidt S.A."/>
            <person name="Borneman A.R."/>
        </authorList>
    </citation>
    <scope>NUCLEOTIDE SEQUENCE [LARGE SCALE GENOMIC DNA]</scope>
    <source>
        <strain evidence="2">cv. Chardonnay</strain>
        <tissue evidence="1">Leaf</tissue>
    </source>
</reference>
<comment type="caution">
    <text evidence="1">The sequence shown here is derived from an EMBL/GenBank/DDBJ whole genome shotgun (WGS) entry which is preliminary data.</text>
</comment>
<dbReference type="EMBL" id="QGNW01000774">
    <property type="protein sequence ID" value="RVW62402.1"/>
    <property type="molecule type" value="Genomic_DNA"/>
</dbReference>
<evidence type="ECO:0000313" key="2">
    <source>
        <dbReference type="Proteomes" id="UP000288805"/>
    </source>
</evidence>
<protein>
    <submittedName>
        <fullName evidence="1">Uncharacterized protein</fullName>
    </submittedName>
</protein>
<organism evidence="1 2">
    <name type="scientific">Vitis vinifera</name>
    <name type="common">Grape</name>
    <dbReference type="NCBI Taxonomy" id="29760"/>
    <lineage>
        <taxon>Eukaryota</taxon>
        <taxon>Viridiplantae</taxon>
        <taxon>Streptophyta</taxon>
        <taxon>Embryophyta</taxon>
        <taxon>Tracheophyta</taxon>
        <taxon>Spermatophyta</taxon>
        <taxon>Magnoliopsida</taxon>
        <taxon>eudicotyledons</taxon>
        <taxon>Gunneridae</taxon>
        <taxon>Pentapetalae</taxon>
        <taxon>rosids</taxon>
        <taxon>Vitales</taxon>
        <taxon>Vitaceae</taxon>
        <taxon>Viteae</taxon>
        <taxon>Vitis</taxon>
    </lineage>
</organism>
<name>A0A438FR21_VITVI</name>